<organism evidence="2 3">
    <name type="scientific">Haemaphysalis longicornis</name>
    <name type="common">Bush tick</name>
    <dbReference type="NCBI Taxonomy" id="44386"/>
    <lineage>
        <taxon>Eukaryota</taxon>
        <taxon>Metazoa</taxon>
        <taxon>Ecdysozoa</taxon>
        <taxon>Arthropoda</taxon>
        <taxon>Chelicerata</taxon>
        <taxon>Arachnida</taxon>
        <taxon>Acari</taxon>
        <taxon>Parasitiformes</taxon>
        <taxon>Ixodida</taxon>
        <taxon>Ixodoidea</taxon>
        <taxon>Ixodidae</taxon>
        <taxon>Haemaphysalinae</taxon>
        <taxon>Haemaphysalis</taxon>
    </lineage>
</organism>
<feature type="compositionally biased region" description="Basic and acidic residues" evidence="1">
    <location>
        <begin position="131"/>
        <end position="160"/>
    </location>
</feature>
<protein>
    <submittedName>
        <fullName evidence="2">Uncharacterized protein</fullName>
    </submittedName>
</protein>
<gene>
    <name evidence="2" type="ORF">HPB48_008695</name>
</gene>
<feature type="region of interest" description="Disordered" evidence="1">
    <location>
        <begin position="39"/>
        <end position="161"/>
    </location>
</feature>
<proteinExistence type="predicted"/>
<dbReference type="Proteomes" id="UP000821853">
    <property type="component" value="Chromosome 3"/>
</dbReference>
<dbReference type="VEuPathDB" id="VectorBase:HLOH_058377"/>
<name>A0A9J6G6T8_HAELO</name>
<accession>A0A9J6G6T8</accession>
<keyword evidence="3" id="KW-1185">Reference proteome</keyword>
<evidence type="ECO:0000313" key="3">
    <source>
        <dbReference type="Proteomes" id="UP000821853"/>
    </source>
</evidence>
<reference evidence="2 3" key="1">
    <citation type="journal article" date="2020" name="Cell">
        <title>Large-Scale Comparative Analyses of Tick Genomes Elucidate Their Genetic Diversity and Vector Capacities.</title>
        <authorList>
            <consortium name="Tick Genome and Microbiome Consortium (TIGMIC)"/>
            <person name="Jia N."/>
            <person name="Wang J."/>
            <person name="Shi W."/>
            <person name="Du L."/>
            <person name="Sun Y."/>
            <person name="Zhan W."/>
            <person name="Jiang J.F."/>
            <person name="Wang Q."/>
            <person name="Zhang B."/>
            <person name="Ji P."/>
            <person name="Bell-Sakyi L."/>
            <person name="Cui X.M."/>
            <person name="Yuan T.T."/>
            <person name="Jiang B.G."/>
            <person name="Yang W.F."/>
            <person name="Lam T.T."/>
            <person name="Chang Q.C."/>
            <person name="Ding S.J."/>
            <person name="Wang X.J."/>
            <person name="Zhu J.G."/>
            <person name="Ruan X.D."/>
            <person name="Zhao L."/>
            <person name="Wei J.T."/>
            <person name="Ye R.Z."/>
            <person name="Que T.C."/>
            <person name="Du C.H."/>
            <person name="Zhou Y.H."/>
            <person name="Cheng J.X."/>
            <person name="Dai P.F."/>
            <person name="Guo W.B."/>
            <person name="Han X.H."/>
            <person name="Huang E.J."/>
            <person name="Li L.F."/>
            <person name="Wei W."/>
            <person name="Gao Y.C."/>
            <person name="Liu J.Z."/>
            <person name="Shao H.Z."/>
            <person name="Wang X."/>
            <person name="Wang C.C."/>
            <person name="Yang T.C."/>
            <person name="Huo Q.B."/>
            <person name="Li W."/>
            <person name="Chen H.Y."/>
            <person name="Chen S.E."/>
            <person name="Zhou L.G."/>
            <person name="Ni X.B."/>
            <person name="Tian J.H."/>
            <person name="Sheng Y."/>
            <person name="Liu T."/>
            <person name="Pan Y.S."/>
            <person name="Xia L.Y."/>
            <person name="Li J."/>
            <person name="Zhao F."/>
            <person name="Cao W.C."/>
        </authorList>
    </citation>
    <scope>NUCLEOTIDE SEQUENCE [LARGE SCALE GENOMIC DNA]</scope>
    <source>
        <strain evidence="2">HaeL-2018</strain>
    </source>
</reference>
<evidence type="ECO:0000256" key="1">
    <source>
        <dbReference type="SAM" id="MobiDB-lite"/>
    </source>
</evidence>
<dbReference type="EMBL" id="JABSTR010000005">
    <property type="protein sequence ID" value="KAH9370417.1"/>
    <property type="molecule type" value="Genomic_DNA"/>
</dbReference>
<sequence>MSENLVGAYKINPVGGCVSSGLVLINPSCGVVPKNKQKINQAHTDDRAEPSTNETTASRRRTETHRKTKTLRGTQQAAEEAPRRGRARSAEAAAQRREAHSTRRPHALGSPLSNDRRSSAGGLCAPRRRERGASRERAAVKVIRARRESATPEEGTRGRELPPLPALLPLLRGVSARAPALFQPPPCAPACSFGPSRFSLFLPGYPCAAHAALLRPSTLRLQGLRASLLARRAAA</sequence>
<comment type="caution">
    <text evidence="2">The sequence shown here is derived from an EMBL/GenBank/DDBJ whole genome shotgun (WGS) entry which is preliminary data.</text>
</comment>
<feature type="compositionally biased region" description="Basic residues" evidence="1">
    <location>
        <begin position="58"/>
        <end position="70"/>
    </location>
</feature>
<dbReference type="AlphaFoldDB" id="A0A9J6G6T8"/>
<evidence type="ECO:0000313" key="2">
    <source>
        <dbReference type="EMBL" id="KAH9370417.1"/>
    </source>
</evidence>